<reference evidence="2" key="1">
    <citation type="submission" date="2015-11" db="EMBL/GenBank/DDBJ databases">
        <title>De novo transcriptome assembly of four potential Pierce s Disease insect vectors from Arizona vineyards.</title>
        <authorList>
            <person name="Tassone E.E."/>
        </authorList>
    </citation>
    <scope>NUCLEOTIDE SEQUENCE</scope>
</reference>
<proteinExistence type="predicted"/>
<feature type="non-terminal residue" evidence="2">
    <location>
        <position position="481"/>
    </location>
</feature>
<feature type="non-terminal residue" evidence="2">
    <location>
        <position position="1"/>
    </location>
</feature>
<dbReference type="EMBL" id="GECU01013233">
    <property type="protein sequence ID" value="JAS94473.1"/>
    <property type="molecule type" value="Transcribed_RNA"/>
</dbReference>
<feature type="compositionally biased region" description="Basic and acidic residues" evidence="1">
    <location>
        <begin position="262"/>
        <end position="289"/>
    </location>
</feature>
<feature type="region of interest" description="Disordered" evidence="1">
    <location>
        <begin position="161"/>
        <end position="180"/>
    </location>
</feature>
<evidence type="ECO:0000313" key="2">
    <source>
        <dbReference type="EMBL" id="JAS94473.1"/>
    </source>
</evidence>
<feature type="compositionally biased region" description="Polar residues" evidence="1">
    <location>
        <begin position="142"/>
        <end position="156"/>
    </location>
</feature>
<protein>
    <submittedName>
        <fullName evidence="2">Uncharacterized protein</fullName>
    </submittedName>
</protein>
<feature type="compositionally biased region" description="Polar residues" evidence="1">
    <location>
        <begin position="295"/>
        <end position="317"/>
    </location>
</feature>
<evidence type="ECO:0000256" key="1">
    <source>
        <dbReference type="SAM" id="MobiDB-lite"/>
    </source>
</evidence>
<feature type="region of interest" description="Disordered" evidence="1">
    <location>
        <begin position="17"/>
        <end position="44"/>
    </location>
</feature>
<feature type="compositionally biased region" description="Basic and acidic residues" evidence="1">
    <location>
        <begin position="115"/>
        <end position="124"/>
    </location>
</feature>
<sequence>HQHTEINEEFQTNIEKHLVKPDSKSGSDYSPTVQKAEVGMSPQPSVKQEDVLQASSIYKNRYSTHRPLNKKVQLGSTKDATQFRRLSGSARKRFKRLLAAGVKPDVARIVALESPNRKDSDKSTKKLMTINCGDSKSDGVTPLTTQSTEAGVSPQLLSGKQEDVHLPSGNSSSTDFHPRLNDSSHLAKLAKTAKRRFNMLLDIGVKPDTARIAVLAFVDPASAKHSDSSTQKSVIVPSKNYHRRAIDRKSISSHRGNLGQRTQDRRTLNRRTPDRRTSNRRTSNRETRDRRSRPLNNKNNDTRQGSFYSPVKNSTNKPPREKKKHHPAEAERTAAKKQLSTHIPSKEKNEDLPEDAVQIVEDLNSKRLHPKPGSSPAPGKRQPSDSTPEDVVKDKTFVKSQALLVESEQTIHKKANNQLSQVVESLDSALKVYVSSLPAGLEATQLAKVQLLLKHLVPIHLDRRSTDEQKSQLLIVLQLLE</sequence>
<name>A0A1B6J5N9_9HEMI</name>
<gene>
    <name evidence="2" type="ORF">g.16136</name>
</gene>
<feature type="region of interest" description="Disordered" evidence="1">
    <location>
        <begin position="115"/>
        <end position="156"/>
    </location>
</feature>
<feature type="region of interest" description="Disordered" evidence="1">
    <location>
        <begin position="221"/>
        <end position="391"/>
    </location>
</feature>
<accession>A0A1B6J5N9</accession>
<dbReference type="AlphaFoldDB" id="A0A1B6J5N9"/>
<organism evidence="2">
    <name type="scientific">Homalodisca liturata</name>
    <dbReference type="NCBI Taxonomy" id="320908"/>
    <lineage>
        <taxon>Eukaryota</taxon>
        <taxon>Metazoa</taxon>
        <taxon>Ecdysozoa</taxon>
        <taxon>Arthropoda</taxon>
        <taxon>Hexapoda</taxon>
        <taxon>Insecta</taxon>
        <taxon>Pterygota</taxon>
        <taxon>Neoptera</taxon>
        <taxon>Paraneoptera</taxon>
        <taxon>Hemiptera</taxon>
        <taxon>Auchenorrhyncha</taxon>
        <taxon>Membracoidea</taxon>
        <taxon>Cicadellidae</taxon>
        <taxon>Cicadellinae</taxon>
        <taxon>Proconiini</taxon>
        <taxon>Homalodisca</taxon>
    </lineage>
</organism>